<gene>
    <name evidence="3" type="ORF">DAPPUDRAFT_328900</name>
</gene>
<dbReference type="PhylomeDB" id="E9HF25"/>
<evidence type="ECO:0000259" key="2">
    <source>
        <dbReference type="PROSITE" id="PS50181"/>
    </source>
</evidence>
<dbReference type="InterPro" id="IPR001810">
    <property type="entry name" value="F-box_dom"/>
</dbReference>
<dbReference type="AlphaFoldDB" id="E9HF25"/>
<dbReference type="EMBL" id="GL732633">
    <property type="protein sequence ID" value="EFX69616.1"/>
    <property type="molecule type" value="Genomic_DNA"/>
</dbReference>
<dbReference type="KEGG" id="dpx:DAPPUDRAFT_328900"/>
<dbReference type="Pfam" id="PF12937">
    <property type="entry name" value="F-box-like"/>
    <property type="match status" value="1"/>
</dbReference>
<dbReference type="SUPFAM" id="SSF81383">
    <property type="entry name" value="F-box domain"/>
    <property type="match status" value="1"/>
</dbReference>
<dbReference type="Proteomes" id="UP000000305">
    <property type="component" value="Unassembled WGS sequence"/>
</dbReference>
<dbReference type="PANTHER" id="PTHR31350">
    <property type="entry name" value="SI:DKEY-261L7.2"/>
    <property type="match status" value="1"/>
</dbReference>
<keyword evidence="4" id="KW-1185">Reference proteome</keyword>
<reference evidence="3 4" key="1">
    <citation type="journal article" date="2011" name="Science">
        <title>The ecoresponsive genome of Daphnia pulex.</title>
        <authorList>
            <person name="Colbourne J.K."/>
            <person name="Pfrender M.E."/>
            <person name="Gilbert D."/>
            <person name="Thomas W.K."/>
            <person name="Tucker A."/>
            <person name="Oakley T.H."/>
            <person name="Tokishita S."/>
            <person name="Aerts A."/>
            <person name="Arnold G.J."/>
            <person name="Basu M.K."/>
            <person name="Bauer D.J."/>
            <person name="Caceres C.E."/>
            <person name="Carmel L."/>
            <person name="Casola C."/>
            <person name="Choi J.H."/>
            <person name="Detter J.C."/>
            <person name="Dong Q."/>
            <person name="Dusheyko S."/>
            <person name="Eads B.D."/>
            <person name="Frohlich T."/>
            <person name="Geiler-Samerotte K.A."/>
            <person name="Gerlach D."/>
            <person name="Hatcher P."/>
            <person name="Jogdeo S."/>
            <person name="Krijgsveld J."/>
            <person name="Kriventseva E.V."/>
            <person name="Kultz D."/>
            <person name="Laforsch C."/>
            <person name="Lindquist E."/>
            <person name="Lopez J."/>
            <person name="Manak J.R."/>
            <person name="Muller J."/>
            <person name="Pangilinan J."/>
            <person name="Patwardhan R.P."/>
            <person name="Pitluck S."/>
            <person name="Pritham E.J."/>
            <person name="Rechtsteiner A."/>
            <person name="Rho M."/>
            <person name="Rogozin I.B."/>
            <person name="Sakarya O."/>
            <person name="Salamov A."/>
            <person name="Schaack S."/>
            <person name="Shapiro H."/>
            <person name="Shiga Y."/>
            <person name="Skalitzky C."/>
            <person name="Smith Z."/>
            <person name="Souvorov A."/>
            <person name="Sung W."/>
            <person name="Tang Z."/>
            <person name="Tsuchiya D."/>
            <person name="Tu H."/>
            <person name="Vos H."/>
            <person name="Wang M."/>
            <person name="Wolf Y.I."/>
            <person name="Yamagata H."/>
            <person name="Yamada T."/>
            <person name="Ye Y."/>
            <person name="Shaw J.R."/>
            <person name="Andrews J."/>
            <person name="Crease T.J."/>
            <person name="Tang H."/>
            <person name="Lucas S.M."/>
            <person name="Robertson H.M."/>
            <person name="Bork P."/>
            <person name="Koonin E.V."/>
            <person name="Zdobnov E.M."/>
            <person name="Grigoriev I.V."/>
            <person name="Lynch M."/>
            <person name="Boore J.L."/>
        </authorList>
    </citation>
    <scope>NUCLEOTIDE SEQUENCE [LARGE SCALE GENOMIC DNA]</scope>
</reference>
<feature type="domain" description="F-box" evidence="2">
    <location>
        <begin position="3"/>
        <end position="51"/>
    </location>
</feature>
<dbReference type="InParanoid" id="E9HF25"/>
<evidence type="ECO:0000313" key="4">
    <source>
        <dbReference type="Proteomes" id="UP000000305"/>
    </source>
</evidence>
<dbReference type="InterPro" id="IPR032698">
    <property type="entry name" value="SirB1_N"/>
</dbReference>
<dbReference type="PROSITE" id="PS50181">
    <property type="entry name" value="FBOX"/>
    <property type="match status" value="1"/>
</dbReference>
<organism evidence="3 4">
    <name type="scientific">Daphnia pulex</name>
    <name type="common">Water flea</name>
    <dbReference type="NCBI Taxonomy" id="6669"/>
    <lineage>
        <taxon>Eukaryota</taxon>
        <taxon>Metazoa</taxon>
        <taxon>Ecdysozoa</taxon>
        <taxon>Arthropoda</taxon>
        <taxon>Crustacea</taxon>
        <taxon>Branchiopoda</taxon>
        <taxon>Diplostraca</taxon>
        <taxon>Cladocera</taxon>
        <taxon>Anomopoda</taxon>
        <taxon>Daphniidae</taxon>
        <taxon>Daphnia</taxon>
    </lineage>
</organism>
<proteinExistence type="predicted"/>
<dbReference type="OrthoDB" id="28868at2759"/>
<name>E9HF25_DAPPU</name>
<dbReference type="InterPro" id="IPR036047">
    <property type="entry name" value="F-box-like_dom_sf"/>
</dbReference>
<keyword evidence="1" id="KW-0175">Coiled coil</keyword>
<dbReference type="Pfam" id="PF13369">
    <property type="entry name" value="Transglut_core2"/>
    <property type="match status" value="1"/>
</dbReference>
<feature type="coiled-coil region" evidence="1">
    <location>
        <begin position="154"/>
        <end position="188"/>
    </location>
</feature>
<dbReference type="PANTHER" id="PTHR31350:SF21">
    <property type="entry name" value="F-BOX ONLY PROTEIN 21"/>
    <property type="match status" value="1"/>
</dbReference>
<evidence type="ECO:0000256" key="1">
    <source>
        <dbReference type="SAM" id="Coils"/>
    </source>
</evidence>
<sequence length="534" mass="61159">MDRPGLLSLPNEVLCLIFDSIISLSDLYSVTLTCRRFLEVIRKSNNFWKLKLKVSDTLQRMSSLCYPVGEIPLEIMDNLVIGPIPEKVEDILREKICHKELNENLTIKFYARKMLQHVRARSLENKLSEWMSSDFQPLLEGAILISQYGQMMEEEDLTNLKSKVEKNLEDIINQVRRMNAELIDEKSDVNHKEKKILACIRQVMFVKMGFQKQISENDSSLHNFYIDKVLERRTGNLLMLAIIYKEVAKRLGIAAIEFVSSNTDDGRLLHLRWSENEDEFICLTLAGGDLNSPGNLADVYVVVPVQQVFRWICNKLIECSQKQDREHDREIDRKLGSDYAMRFLYVLRSRNLIHFRRLACAIFPSAGTALKYAKTVRTCHPLCGINVEEAIHFLQSIETFVRSNPQRSSFLDDCLRGQIKAGNFVKNQDVNRRSPTTKFAVGLVVIYTSMFTGGKVVGVIDSRLDSCFHHVLLEGGDSDLLPEYDLELHPQGMVVNHPLIGLHFEHFNGRRYIPNAELKALFPDDDAYASSLVG</sequence>
<evidence type="ECO:0000313" key="3">
    <source>
        <dbReference type="EMBL" id="EFX69616.1"/>
    </source>
</evidence>
<accession>E9HF25</accession>
<dbReference type="HOGENOM" id="CLU_021098_1_0_1"/>
<protein>
    <recommendedName>
        <fullName evidence="2">F-box domain-containing protein</fullName>
    </recommendedName>
</protein>